<evidence type="ECO:0000313" key="1">
    <source>
        <dbReference type="EMBL" id="KAI5667509.1"/>
    </source>
</evidence>
<organism evidence="1 2">
    <name type="scientific">Catharanthus roseus</name>
    <name type="common">Madagascar periwinkle</name>
    <name type="synonym">Vinca rosea</name>
    <dbReference type="NCBI Taxonomy" id="4058"/>
    <lineage>
        <taxon>Eukaryota</taxon>
        <taxon>Viridiplantae</taxon>
        <taxon>Streptophyta</taxon>
        <taxon>Embryophyta</taxon>
        <taxon>Tracheophyta</taxon>
        <taxon>Spermatophyta</taxon>
        <taxon>Magnoliopsida</taxon>
        <taxon>eudicotyledons</taxon>
        <taxon>Gunneridae</taxon>
        <taxon>Pentapetalae</taxon>
        <taxon>asterids</taxon>
        <taxon>lamiids</taxon>
        <taxon>Gentianales</taxon>
        <taxon>Apocynaceae</taxon>
        <taxon>Rauvolfioideae</taxon>
        <taxon>Vinceae</taxon>
        <taxon>Catharanthinae</taxon>
        <taxon>Catharanthus</taxon>
    </lineage>
</organism>
<protein>
    <submittedName>
        <fullName evidence="1">Uncharacterized protein</fullName>
    </submittedName>
</protein>
<dbReference type="Proteomes" id="UP001060085">
    <property type="component" value="Linkage Group LG04"/>
</dbReference>
<comment type="caution">
    <text evidence="1">The sequence shown here is derived from an EMBL/GenBank/DDBJ whole genome shotgun (WGS) entry which is preliminary data.</text>
</comment>
<accession>A0ACC0B4F2</accession>
<proteinExistence type="predicted"/>
<reference evidence="2" key="1">
    <citation type="journal article" date="2023" name="Nat. Plants">
        <title>Single-cell RNA sequencing provides a high-resolution roadmap for understanding the multicellular compartmentation of specialized metabolism.</title>
        <authorList>
            <person name="Sun S."/>
            <person name="Shen X."/>
            <person name="Li Y."/>
            <person name="Li Y."/>
            <person name="Wang S."/>
            <person name="Li R."/>
            <person name="Zhang H."/>
            <person name="Shen G."/>
            <person name="Guo B."/>
            <person name="Wei J."/>
            <person name="Xu J."/>
            <person name="St-Pierre B."/>
            <person name="Chen S."/>
            <person name="Sun C."/>
        </authorList>
    </citation>
    <scope>NUCLEOTIDE SEQUENCE [LARGE SCALE GENOMIC DNA]</scope>
</reference>
<evidence type="ECO:0000313" key="2">
    <source>
        <dbReference type="Proteomes" id="UP001060085"/>
    </source>
</evidence>
<sequence length="107" mass="12468">MLLLSLRTSGQQIMVVKEEVVTAVEEADFRIGVIRQLMLHHHFYQPQAISTGIHWRQILDFVGQIERRARQIVNLASKQGELVPYDPGIKRMVRSVRRTLRFETTNN</sequence>
<dbReference type="EMBL" id="CM044704">
    <property type="protein sequence ID" value="KAI5667509.1"/>
    <property type="molecule type" value="Genomic_DNA"/>
</dbReference>
<keyword evidence="2" id="KW-1185">Reference proteome</keyword>
<gene>
    <name evidence="1" type="ORF">M9H77_17362</name>
</gene>
<name>A0ACC0B4F2_CATRO</name>